<protein>
    <submittedName>
        <fullName evidence="1">GCN5-related N-acetyltransferase</fullName>
    </submittedName>
</protein>
<gene>
    <name evidence="1" type="ORF">MC45_03495</name>
</gene>
<keyword evidence="1" id="KW-0808">Transferase</keyword>
<dbReference type="EMBL" id="CP009571">
    <property type="protein sequence ID" value="AIT05621.1"/>
    <property type="molecule type" value="Genomic_DNA"/>
</dbReference>
<keyword evidence="2" id="KW-1185">Reference proteome</keyword>
<dbReference type="eggNOG" id="COG1670">
    <property type="taxonomic scope" value="Bacteria"/>
</dbReference>
<evidence type="ECO:0000313" key="2">
    <source>
        <dbReference type="Proteomes" id="UP000033200"/>
    </source>
</evidence>
<accession>A0A097EDH3</accession>
<evidence type="ECO:0000313" key="1">
    <source>
        <dbReference type="EMBL" id="AIT05621.1"/>
    </source>
</evidence>
<dbReference type="HOGENOM" id="CLU_165261_0_0_5"/>
<dbReference type="AlphaFoldDB" id="A0A097EDH3"/>
<dbReference type="KEGG" id="stax:MC45_03495"/>
<sequence length="111" mass="12103">MVAGADTRRAALEVAWLTLTRGTLPGLAGLRMWPVRADHCFQRILLDAAVGGIWYDAVEGRPAYRFIAVDLLERAVSLGQGAAEGTVDLAALNRQSLTWRRERKAAAPTML</sequence>
<proteinExistence type="predicted"/>
<dbReference type="GO" id="GO:0016740">
    <property type="term" value="F:transferase activity"/>
    <property type="evidence" value="ECO:0007669"/>
    <property type="project" value="UniProtKB-KW"/>
</dbReference>
<dbReference type="STRING" id="1549858.MC45_03495"/>
<organism evidence="1 2">
    <name type="scientific">Sphingomonas taxi</name>
    <dbReference type="NCBI Taxonomy" id="1549858"/>
    <lineage>
        <taxon>Bacteria</taxon>
        <taxon>Pseudomonadati</taxon>
        <taxon>Pseudomonadota</taxon>
        <taxon>Alphaproteobacteria</taxon>
        <taxon>Sphingomonadales</taxon>
        <taxon>Sphingomonadaceae</taxon>
        <taxon>Sphingomonas</taxon>
    </lineage>
</organism>
<dbReference type="Proteomes" id="UP000033200">
    <property type="component" value="Chromosome"/>
</dbReference>
<name>A0A097EDH3_9SPHN</name>
<reference evidence="1 2" key="1">
    <citation type="submission" date="2014-09" db="EMBL/GenBank/DDBJ databases">
        <title>Using Illumina technology Improving SMRT sequencing Genome Assembly by RASTools.</title>
        <authorList>
            <person name="Zhou Y."/>
            <person name="Ma T."/>
            <person name="Liu T."/>
        </authorList>
    </citation>
    <scope>NUCLEOTIDE SEQUENCE [LARGE SCALE GENOMIC DNA]</scope>
    <source>
        <strain evidence="1 2">ATCC 55669</strain>
    </source>
</reference>